<keyword evidence="3" id="KW-1185">Reference proteome</keyword>
<accession>A0A9W9SLA7</accession>
<evidence type="ECO:0000313" key="3">
    <source>
        <dbReference type="Proteomes" id="UP001147782"/>
    </source>
</evidence>
<name>A0A9W9SLA7_9EURO</name>
<sequence length="184" mass="21662">MFSLKSIFLLFIFIYSYHRADPNQFLLETNDSNPIFLLPTSTPIIFIMAPPSTEVHDIYYHLPGYQRSRDLIKAYLKSKFWDLVNTPEFLQALSIQPAAEFRVHALAKFSERDFPTVVTLWYVSRLMKSAPDMFHRSKMANAPVEINTTQFMQFVFYMKTDLHKLNPQISRAPVPRRAVRRRKL</sequence>
<gene>
    <name evidence="2" type="ORF">N7496_003084</name>
</gene>
<protein>
    <submittedName>
        <fullName evidence="2">Uncharacterized protein</fullName>
    </submittedName>
</protein>
<proteinExistence type="predicted"/>
<reference evidence="2" key="2">
    <citation type="journal article" date="2023" name="IMA Fungus">
        <title>Comparative genomic study of the Penicillium genus elucidates a diverse pangenome and 15 lateral gene transfer events.</title>
        <authorList>
            <person name="Petersen C."/>
            <person name="Sorensen T."/>
            <person name="Nielsen M.R."/>
            <person name="Sondergaard T.E."/>
            <person name="Sorensen J.L."/>
            <person name="Fitzpatrick D.A."/>
            <person name="Frisvad J.C."/>
            <person name="Nielsen K.L."/>
        </authorList>
    </citation>
    <scope>NUCLEOTIDE SEQUENCE</scope>
    <source>
        <strain evidence="2">IBT 29864</strain>
    </source>
</reference>
<evidence type="ECO:0000313" key="2">
    <source>
        <dbReference type="EMBL" id="KAJ5380656.1"/>
    </source>
</evidence>
<dbReference type="RefSeq" id="XP_056558227.1">
    <property type="nucleotide sequence ID" value="XM_056696015.1"/>
</dbReference>
<dbReference type="EMBL" id="JAPZBS010000002">
    <property type="protein sequence ID" value="KAJ5380656.1"/>
    <property type="molecule type" value="Genomic_DNA"/>
</dbReference>
<comment type="caution">
    <text evidence="2">The sequence shown here is derived from an EMBL/GenBank/DDBJ whole genome shotgun (WGS) entry which is preliminary data.</text>
</comment>
<dbReference type="GeneID" id="81435192"/>
<feature type="signal peptide" evidence="1">
    <location>
        <begin position="1"/>
        <end position="20"/>
    </location>
</feature>
<reference evidence="2" key="1">
    <citation type="submission" date="2022-11" db="EMBL/GenBank/DDBJ databases">
        <authorList>
            <person name="Petersen C."/>
        </authorList>
    </citation>
    <scope>NUCLEOTIDE SEQUENCE</scope>
    <source>
        <strain evidence="2">IBT 29864</strain>
    </source>
</reference>
<evidence type="ECO:0000256" key="1">
    <source>
        <dbReference type="SAM" id="SignalP"/>
    </source>
</evidence>
<organism evidence="2 3">
    <name type="scientific">Penicillium cataractarum</name>
    <dbReference type="NCBI Taxonomy" id="2100454"/>
    <lineage>
        <taxon>Eukaryota</taxon>
        <taxon>Fungi</taxon>
        <taxon>Dikarya</taxon>
        <taxon>Ascomycota</taxon>
        <taxon>Pezizomycotina</taxon>
        <taxon>Eurotiomycetes</taxon>
        <taxon>Eurotiomycetidae</taxon>
        <taxon>Eurotiales</taxon>
        <taxon>Aspergillaceae</taxon>
        <taxon>Penicillium</taxon>
    </lineage>
</organism>
<keyword evidence="1" id="KW-0732">Signal</keyword>
<dbReference type="AlphaFoldDB" id="A0A9W9SLA7"/>
<dbReference type="Proteomes" id="UP001147782">
    <property type="component" value="Unassembled WGS sequence"/>
</dbReference>
<feature type="chain" id="PRO_5040859387" evidence="1">
    <location>
        <begin position="21"/>
        <end position="184"/>
    </location>
</feature>